<evidence type="ECO:0000256" key="5">
    <source>
        <dbReference type="ARBA" id="ARBA00036820"/>
    </source>
</evidence>
<dbReference type="InterPro" id="IPR011009">
    <property type="entry name" value="Kinase-like_dom_sf"/>
</dbReference>
<gene>
    <name evidence="10" type="ORF">RW095_19710</name>
</gene>
<dbReference type="InterPro" id="IPR002575">
    <property type="entry name" value="Aminoglycoside_PTrfase"/>
</dbReference>
<dbReference type="Gene3D" id="3.90.1200.10">
    <property type="match status" value="1"/>
</dbReference>
<reference evidence="10 11" key="1">
    <citation type="submission" date="2023-10" db="EMBL/GenBank/DDBJ databases">
        <title>Surface-active antibiotics is a multifunctional adaptation for post-fire microbes.</title>
        <authorList>
            <person name="Liu M.D."/>
            <person name="Du Y."/>
            <person name="Koupaei S.K."/>
            <person name="Kim N.R."/>
            <person name="Zhang W."/>
            <person name="Traxler M.F."/>
        </authorList>
    </citation>
    <scope>NUCLEOTIDE SEQUENCE [LARGE SCALE GENOMIC DNA]</scope>
    <source>
        <strain evidence="10 11">F3</strain>
    </source>
</reference>
<evidence type="ECO:0000256" key="3">
    <source>
        <dbReference type="ARBA" id="ARBA00022679"/>
    </source>
</evidence>
<proteinExistence type="predicted"/>
<dbReference type="EC" id="2.7.1.81" evidence="7"/>
<protein>
    <recommendedName>
        <fullName evidence="8">Hydroxylysine kinase</fullName>
        <ecNumber evidence="7">2.7.1.81</ecNumber>
    </recommendedName>
</protein>
<comment type="subcellular location">
    <subcellularLocation>
        <location evidence="1">Cytoplasm</location>
    </subcellularLocation>
</comment>
<dbReference type="Proteomes" id="UP001302652">
    <property type="component" value="Chromosome 2"/>
</dbReference>
<comment type="function">
    <text evidence="6">Catalyzes the GTP-dependent phosphorylation of 5-hydroxy-L-lysine.</text>
</comment>
<evidence type="ECO:0000256" key="4">
    <source>
        <dbReference type="ARBA" id="ARBA00022777"/>
    </source>
</evidence>
<organism evidence="10 11">
    <name type="scientific">Paraburkholderia kirstenboschensis</name>
    <dbReference type="NCBI Taxonomy" id="1245436"/>
    <lineage>
        <taxon>Bacteria</taxon>
        <taxon>Pseudomonadati</taxon>
        <taxon>Pseudomonadota</taxon>
        <taxon>Betaproteobacteria</taxon>
        <taxon>Burkholderiales</taxon>
        <taxon>Burkholderiaceae</taxon>
        <taxon>Paraburkholderia</taxon>
    </lineage>
</organism>
<dbReference type="SUPFAM" id="SSF56112">
    <property type="entry name" value="Protein kinase-like (PK-like)"/>
    <property type="match status" value="1"/>
</dbReference>
<dbReference type="RefSeq" id="WP_317017779.1">
    <property type="nucleotide sequence ID" value="NZ_CP136512.1"/>
</dbReference>
<comment type="catalytic activity">
    <reaction evidence="5">
        <text>(5R)-5-hydroxy-L-lysine + GTP = (5R)-5-phosphooxy-L-lysine + GDP + H(+)</text>
        <dbReference type="Rhea" id="RHEA:19049"/>
        <dbReference type="ChEBI" id="CHEBI:15378"/>
        <dbReference type="ChEBI" id="CHEBI:37565"/>
        <dbReference type="ChEBI" id="CHEBI:57882"/>
        <dbReference type="ChEBI" id="CHEBI:58189"/>
        <dbReference type="ChEBI" id="CHEBI:58357"/>
        <dbReference type="EC" id="2.7.1.81"/>
    </reaction>
</comment>
<evidence type="ECO:0000259" key="9">
    <source>
        <dbReference type="Pfam" id="PF01636"/>
    </source>
</evidence>
<dbReference type="EMBL" id="CP136512">
    <property type="protein sequence ID" value="WOD15502.1"/>
    <property type="molecule type" value="Genomic_DNA"/>
</dbReference>
<dbReference type="Pfam" id="PF01636">
    <property type="entry name" value="APH"/>
    <property type="match status" value="1"/>
</dbReference>
<evidence type="ECO:0000256" key="8">
    <source>
        <dbReference type="ARBA" id="ARBA00040505"/>
    </source>
</evidence>
<keyword evidence="11" id="KW-1185">Reference proteome</keyword>
<keyword evidence="2" id="KW-0963">Cytoplasm</keyword>
<keyword evidence="3" id="KW-0808">Transferase</keyword>
<dbReference type="InterPro" id="IPR050249">
    <property type="entry name" value="Pseudomonas-type_ThrB"/>
</dbReference>
<accession>A0ABZ0EH32</accession>
<sequence length="359" mass="39808">MVDVQTNAEAQTDKLGGSILSVAAEEISLAEAEELASRHFGIDGPASRLTSERDQNFRIVAGDGREFALRISNHAEDPAINDFQVSALLHIAQVDPRIPVQRVFRALNGQPHLRLPFEQGRLRAVRLLSYLPGVPLNTVQRTPAHRRELGTHLAKLDLALGDFSHPAAGHELAWDIQHAAGIRPLIAHIPDIARRQLAEDFLTAFETNAKPVLSKLRAQVIHNDLNFYNVLVDPIDNDRLAGILDFGDMVLSPLAVDVAVGASYHMNTTDDPWDAVAEFVSAYHAVLPLERDEVDLLYYLIAARFVVTVAITGWRAERYPQNSAYILKNNASAWQGLAHLSTLKRDIAQRRLRVACNME</sequence>
<evidence type="ECO:0000313" key="11">
    <source>
        <dbReference type="Proteomes" id="UP001302652"/>
    </source>
</evidence>
<evidence type="ECO:0000256" key="7">
    <source>
        <dbReference type="ARBA" id="ARBA00038873"/>
    </source>
</evidence>
<evidence type="ECO:0000256" key="1">
    <source>
        <dbReference type="ARBA" id="ARBA00004496"/>
    </source>
</evidence>
<dbReference type="PANTHER" id="PTHR21064">
    <property type="entry name" value="AMINOGLYCOSIDE PHOSPHOTRANSFERASE DOMAIN-CONTAINING PROTEIN-RELATED"/>
    <property type="match status" value="1"/>
</dbReference>
<evidence type="ECO:0000313" key="10">
    <source>
        <dbReference type="EMBL" id="WOD15502.1"/>
    </source>
</evidence>
<name>A0ABZ0EH32_9BURK</name>
<dbReference type="PANTHER" id="PTHR21064:SF1">
    <property type="entry name" value="HYDROXYLYSINE KINASE"/>
    <property type="match status" value="1"/>
</dbReference>
<evidence type="ECO:0000256" key="2">
    <source>
        <dbReference type="ARBA" id="ARBA00022490"/>
    </source>
</evidence>
<keyword evidence="4" id="KW-0418">Kinase</keyword>
<evidence type="ECO:0000256" key="6">
    <source>
        <dbReference type="ARBA" id="ARBA00037368"/>
    </source>
</evidence>
<feature type="domain" description="Aminoglycoside phosphotransferase" evidence="9">
    <location>
        <begin position="51"/>
        <end position="275"/>
    </location>
</feature>